<dbReference type="InterPro" id="IPR045647">
    <property type="entry name" value="DUF6401"/>
</dbReference>
<evidence type="ECO:0000313" key="2">
    <source>
        <dbReference type="EMBL" id="MBA8943579.1"/>
    </source>
</evidence>
<dbReference type="AlphaFoldDB" id="A0AA40VH90"/>
<organism evidence="2 3">
    <name type="scientific">Streptomyces calvus</name>
    <dbReference type="NCBI Taxonomy" id="67282"/>
    <lineage>
        <taxon>Bacteria</taxon>
        <taxon>Bacillati</taxon>
        <taxon>Actinomycetota</taxon>
        <taxon>Actinomycetes</taxon>
        <taxon>Kitasatosporales</taxon>
        <taxon>Streptomycetaceae</taxon>
        <taxon>Streptomyces</taxon>
    </lineage>
</organism>
<dbReference type="RefSeq" id="WP_220450326.1">
    <property type="nucleotide sequence ID" value="NZ_BMSU01000002.1"/>
</dbReference>
<feature type="region of interest" description="Disordered" evidence="1">
    <location>
        <begin position="102"/>
        <end position="128"/>
    </location>
</feature>
<gene>
    <name evidence="2" type="ORF">FHS33_001985</name>
</gene>
<reference evidence="2 3" key="1">
    <citation type="submission" date="2020-08" db="EMBL/GenBank/DDBJ databases">
        <title>Genomic Encyclopedia of Type Strains, Phase III (KMG-III): the genomes of soil and plant-associated and newly described type strains.</title>
        <authorList>
            <person name="Whitman W."/>
        </authorList>
    </citation>
    <scope>NUCLEOTIDE SEQUENCE [LARGE SCALE GENOMIC DNA]</scope>
    <source>
        <strain evidence="2 3">CECT 3271</strain>
    </source>
</reference>
<feature type="compositionally biased region" description="Basic and acidic residues" evidence="1">
    <location>
        <begin position="112"/>
        <end position="128"/>
    </location>
</feature>
<proteinExistence type="predicted"/>
<dbReference type="EMBL" id="JACJIE010000003">
    <property type="protein sequence ID" value="MBA8943579.1"/>
    <property type="molecule type" value="Genomic_DNA"/>
</dbReference>
<protein>
    <submittedName>
        <fullName evidence="2">Uncharacterized protein</fullName>
    </submittedName>
</protein>
<comment type="caution">
    <text evidence="2">The sequence shown here is derived from an EMBL/GenBank/DDBJ whole genome shotgun (WGS) entry which is preliminary data.</text>
</comment>
<name>A0AA40VH90_9ACTN</name>
<dbReference type="Proteomes" id="UP000530412">
    <property type="component" value="Unassembled WGS sequence"/>
</dbReference>
<dbReference type="Pfam" id="PF19939">
    <property type="entry name" value="DUF6401"/>
    <property type="match status" value="1"/>
</dbReference>
<sequence length="128" mass="13973">MSPLAEISSSFAPRFAEFAFEPAFTAAVDQHVAEIRDRLSAGGPSLEPPPPHPEDLTDYALGFLDALTELDWREPVGHDYAVCRLTAISWLVRRHGLLDGNGAFPDACGDGTVRDDHEGREGRESQGR</sequence>
<evidence type="ECO:0000313" key="3">
    <source>
        <dbReference type="Proteomes" id="UP000530412"/>
    </source>
</evidence>
<evidence type="ECO:0000256" key="1">
    <source>
        <dbReference type="SAM" id="MobiDB-lite"/>
    </source>
</evidence>
<accession>A0AA40VH90</accession>